<keyword evidence="2" id="KW-0472">Membrane</keyword>
<dbReference type="SMART" id="SM00034">
    <property type="entry name" value="CLECT"/>
    <property type="match status" value="8"/>
</dbReference>
<dbReference type="CDD" id="cd00037">
    <property type="entry name" value="CLECT"/>
    <property type="match status" value="8"/>
</dbReference>
<dbReference type="Ensembl" id="ENSSHBT00005005083.1">
    <property type="protein sequence ID" value="ENSSHBP00005004181.1"/>
    <property type="gene ID" value="ENSSHBG00005003698.1"/>
</dbReference>
<dbReference type="InterPro" id="IPR018378">
    <property type="entry name" value="C-type_lectin_CS"/>
</dbReference>
<dbReference type="InterPro" id="IPR001304">
    <property type="entry name" value="C-type_lectin-like"/>
</dbReference>
<proteinExistence type="predicted"/>
<keyword evidence="5" id="KW-1185">Reference proteome</keyword>
<organism evidence="4 5">
    <name type="scientific">Strigops habroptila</name>
    <name type="common">Kakapo</name>
    <dbReference type="NCBI Taxonomy" id="2489341"/>
    <lineage>
        <taxon>Eukaryota</taxon>
        <taxon>Metazoa</taxon>
        <taxon>Chordata</taxon>
        <taxon>Craniata</taxon>
        <taxon>Vertebrata</taxon>
        <taxon>Euteleostomi</taxon>
        <taxon>Archelosauria</taxon>
        <taxon>Archosauria</taxon>
        <taxon>Dinosauria</taxon>
        <taxon>Saurischia</taxon>
        <taxon>Theropoda</taxon>
        <taxon>Coelurosauria</taxon>
        <taxon>Aves</taxon>
        <taxon>Neognathae</taxon>
        <taxon>Neoaves</taxon>
        <taxon>Telluraves</taxon>
        <taxon>Australaves</taxon>
        <taxon>Psittaciformes</taxon>
        <taxon>Psittacidae</taxon>
        <taxon>Strigops</taxon>
    </lineage>
</organism>
<reference evidence="4" key="2">
    <citation type="submission" date="2025-08" db="UniProtKB">
        <authorList>
            <consortium name="Ensembl"/>
        </authorList>
    </citation>
    <scope>IDENTIFICATION</scope>
</reference>
<evidence type="ECO:0000256" key="1">
    <source>
        <dbReference type="ARBA" id="ARBA00023157"/>
    </source>
</evidence>
<dbReference type="Gene3D" id="3.10.100.10">
    <property type="entry name" value="Mannose-Binding Protein A, subunit A"/>
    <property type="match status" value="8"/>
</dbReference>
<feature type="domain" description="C-type lectin" evidence="3">
    <location>
        <begin position="722"/>
        <end position="846"/>
    </location>
</feature>
<reference evidence="4" key="3">
    <citation type="submission" date="2025-09" db="UniProtKB">
        <authorList>
            <consortium name="Ensembl"/>
        </authorList>
    </citation>
    <scope>IDENTIFICATION</scope>
</reference>
<dbReference type="Proteomes" id="UP000472266">
    <property type="component" value="Chromosome 1"/>
</dbReference>
<dbReference type="Pfam" id="PF00059">
    <property type="entry name" value="Lectin_C"/>
    <property type="match status" value="8"/>
</dbReference>
<evidence type="ECO:0000256" key="2">
    <source>
        <dbReference type="SAM" id="Phobius"/>
    </source>
</evidence>
<dbReference type="SUPFAM" id="SSF56436">
    <property type="entry name" value="C-type lectin-like"/>
    <property type="match status" value="8"/>
</dbReference>
<dbReference type="FunFam" id="3.10.100.10:FF:000031">
    <property type="entry name" value="macrophage mannose receptor 1"/>
    <property type="match status" value="1"/>
</dbReference>
<dbReference type="OMA" id="DQILLWQ"/>
<dbReference type="InterPro" id="IPR050111">
    <property type="entry name" value="C-type_lectin/snaclec_domain"/>
</dbReference>
<dbReference type="FunFam" id="3.10.100.10:FF:000025">
    <property type="entry name" value="Mannose receptor C-type 1"/>
    <property type="match status" value="1"/>
</dbReference>
<feature type="domain" description="C-type lectin" evidence="3">
    <location>
        <begin position="985"/>
        <end position="1101"/>
    </location>
</feature>
<keyword evidence="2" id="KW-1133">Transmembrane helix</keyword>
<keyword evidence="2" id="KW-0812">Transmembrane</keyword>
<feature type="domain" description="C-type lectin" evidence="3">
    <location>
        <begin position="303"/>
        <end position="410"/>
    </location>
</feature>
<dbReference type="InterPro" id="IPR016186">
    <property type="entry name" value="C-type_lectin-like/link_sf"/>
</dbReference>
<dbReference type="PROSITE" id="PS00615">
    <property type="entry name" value="C_TYPE_LECTIN_1"/>
    <property type="match status" value="2"/>
</dbReference>
<dbReference type="FunFam" id="3.10.100.10:FF:000014">
    <property type="entry name" value="Macrophage mannose receptor 1"/>
    <property type="match status" value="1"/>
</dbReference>
<evidence type="ECO:0000313" key="5">
    <source>
        <dbReference type="Proteomes" id="UP000472266"/>
    </source>
</evidence>
<feature type="transmembrane region" description="Helical" evidence="2">
    <location>
        <begin position="1125"/>
        <end position="1147"/>
    </location>
</feature>
<dbReference type="GeneTree" id="ENSGT01050000244842"/>
<name>A0A672TRW5_STRHB</name>
<feature type="domain" description="C-type lectin" evidence="3">
    <location>
        <begin position="439"/>
        <end position="562"/>
    </location>
</feature>
<dbReference type="PROSITE" id="PS50041">
    <property type="entry name" value="C_TYPE_LECTIN_2"/>
    <property type="match status" value="8"/>
</dbReference>
<feature type="domain" description="C-type lectin" evidence="3">
    <location>
        <begin position="33"/>
        <end position="139"/>
    </location>
</feature>
<evidence type="ECO:0000313" key="4">
    <source>
        <dbReference type="Ensembl" id="ENSSHBP00005004181.1"/>
    </source>
</evidence>
<feature type="domain" description="C-type lectin" evidence="3">
    <location>
        <begin position="167"/>
        <end position="283"/>
    </location>
</feature>
<evidence type="ECO:0000259" key="3">
    <source>
        <dbReference type="PROSITE" id="PS50041"/>
    </source>
</evidence>
<dbReference type="InterPro" id="IPR016187">
    <property type="entry name" value="CTDL_fold"/>
</dbReference>
<dbReference type="FunFam" id="3.10.100.10:FF:000016">
    <property type="entry name" value="macrophage mannose receptor 1"/>
    <property type="match status" value="1"/>
</dbReference>
<feature type="domain" description="C-type lectin" evidence="3">
    <location>
        <begin position="589"/>
        <end position="695"/>
    </location>
</feature>
<dbReference type="FunFam" id="3.10.100.10:FF:000023">
    <property type="entry name" value="Macrophage mannose receptor 1"/>
    <property type="match status" value="1"/>
</dbReference>
<feature type="domain" description="C-type lectin" evidence="3">
    <location>
        <begin position="867"/>
        <end position="957"/>
    </location>
</feature>
<dbReference type="InParanoid" id="A0A672TRW5"/>
<dbReference type="AlphaFoldDB" id="A0A672TRW5"/>
<reference evidence="4 5" key="1">
    <citation type="submission" date="2019-11" db="EMBL/GenBank/DDBJ databases">
        <title>Strigops habroptila (kakapo) genome, bStrHab1, primary haplotype, v2.</title>
        <authorList>
            <person name="Jarvis E.D."/>
            <person name="Howard J."/>
            <person name="Rhie A."/>
            <person name="Phillippy A."/>
            <person name="Korlach J."/>
            <person name="Digby A."/>
            <person name="Iorns D."/>
            <person name="Eason D."/>
            <person name="Robertson B."/>
            <person name="Raemaekers T."/>
            <person name="Howe K."/>
            <person name="Lewin H."/>
            <person name="Damas J."/>
            <person name="Hastie A."/>
            <person name="Tracey A."/>
            <person name="Chow W."/>
            <person name="Fedrigo O."/>
        </authorList>
    </citation>
    <scope>NUCLEOTIDE SEQUENCE [LARGE SCALE GENOMIC DNA]</scope>
</reference>
<keyword evidence="1" id="KW-1015">Disulfide bond</keyword>
<accession>A0A672TRW5</accession>
<sequence>MPNLFSIFLCSVSLLPDDTERFWIEDVSTGIHYQINSESALTWHQARKSCQQQNAELLSITMIHEQLTKNFSLSFWIGLNTLNFNSGWQWAGGSPFRYLNWAPGSPFLLPGKICGVINPRKNAKWENQACNQRLGYICKKKILSSMSYIIPKEELRANECTDGWWPYAGHCYSIQREPRIWKDALTSRKKQDGDLASVHNIAEYSFLASQLAYNSTEELWLGLNDLKTDFYFEWSDGTPVTFTTWQHGHPTYTSGLEDCVVMKGQDGYWATDACDKRRGYICKKKPSSQSSEKETTEDPGCQKHWKRYGFHCYLVGSAFLTYLAMVESRNDQAFLISLMGLRSEKYFWIGLSNTEERGSFRWTSGETPLFTHWNTATPEKEQGCVAMETGIAAGLWDVVSCEKTANYLCKHQAAGVLPPAPLVQVPAAACAEGWDGAAQTGSCFKFFVREGNQKKSWFEAEEFCRERGGNLITINSREDQILLWQLASDKGLRAQAFWISLFLLNPDEGFAWIDGSPVIYENWDEDEPNNYEELEHCVMFNKSPKMCWNDLRCEHLLNWICETKKGTVLKPEPNYKLEYQVTHGGWIIYEDKQYYFSKERLRIEAARRICQKKFANLVVIENENERQFLWKYVNLTGSHCLLASFSWLDGTPVNYVAWASKEPNFVNNAENCVIISDFGFWKVVNCAEKNAFICERQNSTYSRFAPTVLPSLGGCPETWLLFKNKCYKIFGSREEDRLTWHSARSACIELGGNLACIQNEQVQGFFTFYLKNVANETWVRLNDINRESTYIWSDGRIFRYYKWVRGFPFRDKYIQTDCIVMMKEPIHEARYWKDADCQHNKSYICQMDSKPELFHSTTAPGSDFTHYDNSSYLIIPSKMNWEEARKACKEKSSELPLWIGLNSNMSHGYYKWIDKRKTNFSKWYYGEPKQKTACVYLDLNGAWKTAPCNEKHFPVCKKSEDVLPSDPPQGIGTCPESGHIYWIPFRSHCYNFNVNQMSWAQSVTQCIQSGGMLTSVEDLTESSFLAEHADLHTSKTSGFWIGIYRNVNGQLFWQDNSALDFVNWGEGQPSDNQLGYCMELSALSGYWSILPCSSQRGFICKKPKTILKAAANVEGRDKAHGHMNMWILLTLVLINLLGMGFIIYFLFKIKTQSATERETRRYSTVLEYSCALTGRDDENDSTNNKEKSEHSVI</sequence>
<protein>
    <recommendedName>
        <fullName evidence="3">C-type lectin domain-containing protein</fullName>
    </recommendedName>
</protein>
<dbReference type="PANTHER" id="PTHR22803">
    <property type="entry name" value="MANNOSE, PHOSPHOLIPASE, LECTIN RECEPTOR RELATED"/>
    <property type="match status" value="1"/>
</dbReference>